<keyword evidence="3" id="KW-1185">Reference proteome</keyword>
<dbReference type="OrthoDB" id="9806213at2"/>
<organism evidence="2 3">
    <name type="scientific">Palleronia abyssalis</name>
    <dbReference type="NCBI Taxonomy" id="1501240"/>
    <lineage>
        <taxon>Bacteria</taxon>
        <taxon>Pseudomonadati</taxon>
        <taxon>Pseudomonadota</taxon>
        <taxon>Alphaproteobacteria</taxon>
        <taxon>Rhodobacterales</taxon>
        <taxon>Roseobacteraceae</taxon>
        <taxon>Palleronia</taxon>
    </lineage>
</organism>
<dbReference type="AlphaFoldDB" id="A0A2R8BUA1"/>
<proteinExistence type="predicted"/>
<dbReference type="EMBL" id="ONZF01000003">
    <property type="protein sequence ID" value="SPJ23720.1"/>
    <property type="molecule type" value="Genomic_DNA"/>
</dbReference>
<reference evidence="2 3" key="1">
    <citation type="submission" date="2018-03" db="EMBL/GenBank/DDBJ databases">
        <authorList>
            <person name="Keele B.F."/>
        </authorList>
    </citation>
    <scope>NUCLEOTIDE SEQUENCE [LARGE SCALE GENOMIC DNA]</scope>
    <source>
        <strain evidence="2 3">CECT 8504</strain>
    </source>
</reference>
<sequence length="579" mass="65478">MNPVVAAQLKQFKDANPVAEMSDASYFEVYSVFSVVNGRLKENVDPFDLHLRGDEFGIDGCGITIGGDLVGNTDDAEAGLSSSKDAQISFTFLQAKRSEGFDYGEMSKFFDGVCDFFSGGMDGESDQLDDLAGAIRAVYSSALRRNPSIYLYFVSTGKYEGVQRIERLIEASRSRLDDMSLFSEIHIELLGAKELQESYRSATSANSQEIEFPDNKTLPLHPDVAQAFIGFVDGEQLLRLATVETQAGPEINQSVFFDNIRDFDPASPINKKIMQDIESGERLGFVFRNNGVTVVARGINRTGDRFLVEDFQIVNGCQTSNILFECRDSLEGVSVPFRLIGSADNDFITSIIIGTNSQNAVKEEQFWALKPFMKDLEEFCGQKAGDEKLYLERRENQYRDASIERTRVLRPSDLMKAVAAMFIFQPHRAARDARGIRREYSDKFFVEAHSVLPYHSAGYASYRFDYLIRNRKLERSNNIYKFYVLFRLGLKTVGRGRVFDLRSNKVEKIAAEINRMCGDEQNFIKFCNDTRQEVEGLLQKLQDMDASSVSRERLRDALRSETFAHEFDKLHRKASPAPT</sequence>
<feature type="domain" description="Abortive phage infection protein C-terminal" evidence="1">
    <location>
        <begin position="256"/>
        <end position="456"/>
    </location>
</feature>
<evidence type="ECO:0000259" key="1">
    <source>
        <dbReference type="Pfam" id="PF10592"/>
    </source>
</evidence>
<dbReference type="RefSeq" id="WP_108893591.1">
    <property type="nucleotide sequence ID" value="NZ_ONZF01000003.1"/>
</dbReference>
<dbReference type="Pfam" id="PF10592">
    <property type="entry name" value="AIPR"/>
    <property type="match status" value="1"/>
</dbReference>
<accession>A0A2R8BUA1</accession>
<protein>
    <recommendedName>
        <fullName evidence="1">Abortive phage infection protein C-terminal domain-containing protein</fullName>
    </recommendedName>
</protein>
<name>A0A2R8BUA1_9RHOB</name>
<dbReference type="InterPro" id="IPR018891">
    <property type="entry name" value="AIPR_C"/>
</dbReference>
<evidence type="ECO:0000313" key="3">
    <source>
        <dbReference type="Proteomes" id="UP000244912"/>
    </source>
</evidence>
<gene>
    <name evidence="2" type="ORF">PAA8504_01535</name>
</gene>
<evidence type="ECO:0000313" key="2">
    <source>
        <dbReference type="EMBL" id="SPJ23720.1"/>
    </source>
</evidence>
<dbReference type="Proteomes" id="UP000244912">
    <property type="component" value="Unassembled WGS sequence"/>
</dbReference>